<dbReference type="PROSITE" id="PS50275">
    <property type="entry name" value="SAC"/>
    <property type="match status" value="1"/>
</dbReference>
<gene>
    <name evidence="2" type="ORF">SINV_04393</name>
</gene>
<feature type="domain" description="SAC" evidence="1">
    <location>
        <begin position="58"/>
        <end position="88"/>
    </location>
</feature>
<sequence length="100" mass="11454">MVLITDEAKTQIAFEKYFGKEIELYGPTCIVHSTHYDASRRVTDVTAGAINKVQFVCKSMFHINCIDCLDKANVVQTAQVKTVMEMQFSKYYLTEFCLQI</sequence>
<name>E9IYW2_SOLIN</name>
<proteinExistence type="predicted"/>
<accession>E9IYW2</accession>
<dbReference type="EMBL" id="GL767054">
    <property type="protein sequence ID" value="EFZ14242.1"/>
    <property type="molecule type" value="Genomic_DNA"/>
</dbReference>
<dbReference type="HOGENOM" id="CLU_2309488_0_0_1"/>
<evidence type="ECO:0000259" key="1">
    <source>
        <dbReference type="PROSITE" id="PS50275"/>
    </source>
</evidence>
<dbReference type="InterPro" id="IPR002013">
    <property type="entry name" value="SAC_dom"/>
</dbReference>
<reference evidence="2" key="1">
    <citation type="journal article" date="2011" name="Proc. Natl. Acad. Sci. U.S.A.">
        <title>The genome of the fire ant Solenopsis invicta.</title>
        <authorList>
            <person name="Wurm Y."/>
            <person name="Wang J."/>
            <person name="Riba-Grognuz O."/>
            <person name="Corona M."/>
            <person name="Nygaard S."/>
            <person name="Hunt B.G."/>
            <person name="Ingram K.K."/>
            <person name="Falquet L."/>
            <person name="Nipitwattanaphon M."/>
            <person name="Gotzek D."/>
            <person name="Dijkstra M.B."/>
            <person name="Oettler J."/>
            <person name="Comtesse F."/>
            <person name="Shih C.J."/>
            <person name="Wu W.J."/>
            <person name="Yang C.C."/>
            <person name="Thomas J."/>
            <person name="Beaudoing E."/>
            <person name="Pradervand S."/>
            <person name="Flegel V."/>
            <person name="Cook E.D."/>
            <person name="Fabbretti R."/>
            <person name="Stockinger H."/>
            <person name="Long L."/>
            <person name="Farmerie W.G."/>
            <person name="Oakey J."/>
            <person name="Boomsma J.J."/>
            <person name="Pamilo P."/>
            <person name="Yi S.V."/>
            <person name="Heinze J."/>
            <person name="Goodisman M.A."/>
            <person name="Farinelli L."/>
            <person name="Harshman K."/>
            <person name="Hulo N."/>
            <person name="Cerutti L."/>
            <person name="Xenarios I."/>
            <person name="Shoemaker D."/>
            <person name="Keller L."/>
        </authorList>
    </citation>
    <scope>NUCLEOTIDE SEQUENCE [LARGE SCALE GENOMIC DNA]</scope>
</reference>
<evidence type="ECO:0000313" key="2">
    <source>
        <dbReference type="EMBL" id="EFZ14242.1"/>
    </source>
</evidence>
<protein>
    <recommendedName>
        <fullName evidence="1">SAC domain-containing protein</fullName>
    </recommendedName>
</protein>
<dbReference type="AlphaFoldDB" id="E9IYW2"/>
<feature type="non-terminal residue" evidence="2">
    <location>
        <position position="100"/>
    </location>
</feature>
<dbReference type="GO" id="GO:0016791">
    <property type="term" value="F:phosphatase activity"/>
    <property type="evidence" value="ECO:0007669"/>
    <property type="project" value="InterPro"/>
</dbReference>
<organism>
    <name type="scientific">Solenopsis invicta</name>
    <name type="common">Red imported fire ant</name>
    <name type="synonym">Solenopsis wagneri</name>
    <dbReference type="NCBI Taxonomy" id="13686"/>
    <lineage>
        <taxon>Eukaryota</taxon>
        <taxon>Metazoa</taxon>
        <taxon>Ecdysozoa</taxon>
        <taxon>Arthropoda</taxon>
        <taxon>Hexapoda</taxon>
        <taxon>Insecta</taxon>
        <taxon>Pterygota</taxon>
        <taxon>Neoptera</taxon>
        <taxon>Endopterygota</taxon>
        <taxon>Hymenoptera</taxon>
        <taxon>Apocrita</taxon>
        <taxon>Aculeata</taxon>
        <taxon>Formicoidea</taxon>
        <taxon>Formicidae</taxon>
        <taxon>Myrmicinae</taxon>
        <taxon>Solenopsis</taxon>
    </lineage>
</organism>